<dbReference type="InterPro" id="IPR004484">
    <property type="entry name" value="CbiA/CobB_synth"/>
</dbReference>
<keyword evidence="3" id="KW-0315">Glutamine amidotransferase</keyword>
<reference evidence="5 6" key="1">
    <citation type="submission" date="2019-08" db="EMBL/GenBank/DDBJ databases">
        <title>Deep-cultivation of Planctomycetes and their phenomic and genomic characterization uncovers novel biology.</title>
        <authorList>
            <person name="Wiegand S."/>
            <person name="Jogler M."/>
            <person name="Boedeker C."/>
            <person name="Pinto D."/>
            <person name="Vollmers J."/>
            <person name="Rivas-Marin E."/>
            <person name="Kohn T."/>
            <person name="Peeters S.H."/>
            <person name="Heuer A."/>
            <person name="Rast P."/>
            <person name="Oberbeckmann S."/>
            <person name="Bunk B."/>
            <person name="Jeske O."/>
            <person name="Meyerdierks A."/>
            <person name="Storesund J.E."/>
            <person name="Kallscheuer N."/>
            <person name="Luecker S."/>
            <person name="Lage O.M."/>
            <person name="Pohl T."/>
            <person name="Merkel B.J."/>
            <person name="Hornburger P."/>
            <person name="Mueller R.-W."/>
            <person name="Bruemmer F."/>
            <person name="Labrenz M."/>
            <person name="Spormann A.M."/>
            <person name="Op den Camp H."/>
            <person name="Overmann J."/>
            <person name="Amann R."/>
            <person name="Jetten M.S.M."/>
            <person name="Mascher T."/>
            <person name="Medema M.H."/>
            <person name="Devos D.P."/>
            <person name="Kaster A.-K."/>
            <person name="Ovreas L."/>
            <person name="Rohde M."/>
            <person name="Galperin M.Y."/>
            <person name="Jogler C."/>
        </authorList>
    </citation>
    <scope>NUCLEOTIDE SEQUENCE [LARGE SCALE GENOMIC DNA]</scope>
    <source>
        <strain evidence="5 6">OJF2</strain>
    </source>
</reference>
<dbReference type="Pfam" id="PF07685">
    <property type="entry name" value="GATase_3"/>
    <property type="match status" value="1"/>
</dbReference>
<dbReference type="SUPFAM" id="SSF52540">
    <property type="entry name" value="P-loop containing nucleoside triphosphate hydrolases"/>
    <property type="match status" value="1"/>
</dbReference>
<protein>
    <submittedName>
        <fullName evidence="5">Cobyrinic acid A,C-diamide synthase</fullName>
    </submittedName>
</protein>
<dbReference type="KEGG" id="agv:OJF2_46600"/>
<dbReference type="SUPFAM" id="SSF52317">
    <property type="entry name" value="Class I glutamine amidotransferase-like"/>
    <property type="match status" value="1"/>
</dbReference>
<dbReference type="PANTHER" id="PTHR43873">
    <property type="entry name" value="COBYRINATE A,C-DIAMIDE SYNTHASE"/>
    <property type="match status" value="1"/>
</dbReference>
<dbReference type="InterPro" id="IPR027417">
    <property type="entry name" value="P-loop_NTPase"/>
</dbReference>
<keyword evidence="6" id="KW-1185">Reference proteome</keyword>
<evidence type="ECO:0000256" key="2">
    <source>
        <dbReference type="ARBA" id="ARBA00022573"/>
    </source>
</evidence>
<dbReference type="EMBL" id="CP042997">
    <property type="protein sequence ID" value="QEH36100.1"/>
    <property type="molecule type" value="Genomic_DNA"/>
</dbReference>
<gene>
    <name evidence="5" type="primary">cobB_2</name>
    <name evidence="5" type="ORF">OJF2_46600</name>
</gene>
<accession>A0A5B9W855</accession>
<evidence type="ECO:0000313" key="6">
    <source>
        <dbReference type="Proteomes" id="UP000324233"/>
    </source>
</evidence>
<evidence type="ECO:0000259" key="4">
    <source>
        <dbReference type="Pfam" id="PF07685"/>
    </source>
</evidence>
<proteinExistence type="predicted"/>
<evidence type="ECO:0000313" key="5">
    <source>
        <dbReference type="EMBL" id="QEH36100.1"/>
    </source>
</evidence>
<comment type="pathway">
    <text evidence="1">Cofactor biosynthesis; adenosylcobalamin biosynthesis.</text>
</comment>
<dbReference type="InterPro" id="IPR029062">
    <property type="entry name" value="Class_I_gatase-like"/>
</dbReference>
<keyword evidence="2" id="KW-0169">Cobalamin biosynthesis</keyword>
<dbReference type="AlphaFoldDB" id="A0A5B9W855"/>
<feature type="domain" description="CobB/CobQ-like glutamine amidotransferase" evidence="4">
    <location>
        <begin position="227"/>
        <end position="383"/>
    </location>
</feature>
<dbReference type="GO" id="GO:0009236">
    <property type="term" value="P:cobalamin biosynthetic process"/>
    <property type="evidence" value="ECO:0007669"/>
    <property type="project" value="UniProtKB-KW"/>
</dbReference>
<evidence type="ECO:0000256" key="3">
    <source>
        <dbReference type="ARBA" id="ARBA00022962"/>
    </source>
</evidence>
<dbReference type="InterPro" id="IPR011698">
    <property type="entry name" value="GATase_3"/>
</dbReference>
<name>A0A5B9W855_9BACT</name>
<organism evidence="5 6">
    <name type="scientific">Aquisphaera giovannonii</name>
    <dbReference type="NCBI Taxonomy" id="406548"/>
    <lineage>
        <taxon>Bacteria</taxon>
        <taxon>Pseudomonadati</taxon>
        <taxon>Planctomycetota</taxon>
        <taxon>Planctomycetia</taxon>
        <taxon>Isosphaerales</taxon>
        <taxon>Isosphaeraceae</taxon>
        <taxon>Aquisphaera</taxon>
    </lineage>
</organism>
<dbReference type="PANTHER" id="PTHR43873:SF2">
    <property type="entry name" value="COBYRIC ACID SYNTHASE"/>
    <property type="match status" value="1"/>
</dbReference>
<sequence>MMSLALMAGLAGSHRRVQHFRTRACPTATELVGQVTGLPGRHLDSWLMPEPVCRALFAGGSRGAQMSIVEGTLDPALAGPACGSSDLPGSLEEVARMLDLPTVAVVAAPDRQAGVLHIPRLPDGIDGVLIDRLADPEDLPRLRRMIRLATGVPVLGALEVLPSVRRLLEGPYRPDYLPESAVEALARNFLRHSSLEAIRDVADGRGPLEAADLLCACGLADCCRCFRVAYAQDEAFGRYFPDTFEALEALGAELVEFSPLRDEALPEGVDLVMIGCGIPDEHAERLSSNLSMMAALRQHVCRGHRIYTEGGGTAYLGRWLVVGGRPYRGAAIFPFTAERTAETTAPTPVSRMLTRDCWLGTAGTTFRGYRSGRWRLTPSHEPLECPGSLGTLCEDGDIYYHHHAVGGLIHLHLGSLPQVVAAFANPHRPSLRRPSVRG</sequence>
<dbReference type="GO" id="GO:0042242">
    <property type="term" value="F:cobyrinic acid a,c-diamide synthase activity"/>
    <property type="evidence" value="ECO:0007669"/>
    <property type="project" value="InterPro"/>
</dbReference>
<dbReference type="Proteomes" id="UP000324233">
    <property type="component" value="Chromosome"/>
</dbReference>
<dbReference type="RefSeq" id="WP_246196108.1">
    <property type="nucleotide sequence ID" value="NZ_CP042997.1"/>
</dbReference>
<evidence type="ECO:0000256" key="1">
    <source>
        <dbReference type="ARBA" id="ARBA00004953"/>
    </source>
</evidence>
<dbReference type="PROSITE" id="PS51274">
    <property type="entry name" value="GATASE_COBBQ"/>
    <property type="match status" value="1"/>
</dbReference>